<evidence type="ECO:0000313" key="2">
    <source>
        <dbReference type="Proteomes" id="UP000469011"/>
    </source>
</evidence>
<name>A0A6N9TAU5_9HYPH</name>
<comment type="caution">
    <text evidence="1">The sequence shown here is derived from an EMBL/GenBank/DDBJ whole genome shotgun (WGS) entry which is preliminary data.</text>
</comment>
<organism evidence="1 2">
    <name type="scientific">Jiella pacifica</name>
    <dbReference type="NCBI Taxonomy" id="2696469"/>
    <lineage>
        <taxon>Bacteria</taxon>
        <taxon>Pseudomonadati</taxon>
        <taxon>Pseudomonadota</taxon>
        <taxon>Alphaproteobacteria</taxon>
        <taxon>Hyphomicrobiales</taxon>
        <taxon>Aurantimonadaceae</taxon>
        <taxon>Jiella</taxon>
    </lineage>
</organism>
<dbReference type="InterPro" id="IPR006162">
    <property type="entry name" value="Ppantetheine_attach_site"/>
</dbReference>
<proteinExistence type="predicted"/>
<evidence type="ECO:0008006" key="3">
    <source>
        <dbReference type="Google" id="ProtNLM"/>
    </source>
</evidence>
<dbReference type="EMBL" id="JAAAMG010000013">
    <property type="protein sequence ID" value="NDW06018.1"/>
    <property type="molecule type" value="Genomic_DNA"/>
</dbReference>
<reference evidence="1 2" key="1">
    <citation type="submission" date="2020-01" db="EMBL/GenBank/DDBJ databases">
        <title>Jiella pacifica sp. nov.</title>
        <authorList>
            <person name="Xue Z."/>
            <person name="Zhu S."/>
            <person name="Chen J."/>
            <person name="Yang J."/>
        </authorList>
    </citation>
    <scope>NUCLEOTIDE SEQUENCE [LARGE SCALE GENOMIC DNA]</scope>
    <source>
        <strain evidence="1 2">40Bstr34</strain>
    </source>
</reference>
<accession>A0A6N9TAU5</accession>
<gene>
    <name evidence="1" type="ORF">GTK09_16475</name>
</gene>
<dbReference type="RefSeq" id="WP_163464494.1">
    <property type="nucleotide sequence ID" value="NZ_JAAAMG010000013.1"/>
</dbReference>
<dbReference type="AlphaFoldDB" id="A0A6N9TAU5"/>
<sequence length="96" mass="10447">MMAAVPDERDALRAEIEEIVEIATGRVVTAEDLRRAGGDLQAAGVNSIGLINILDALDHRYAVVVRPEEDIIFLESIDSIVIRVAMERCGEETAAQ</sequence>
<protein>
    <recommendedName>
        <fullName evidence="3">Phosphopantetheine attachment site</fullName>
    </recommendedName>
</protein>
<evidence type="ECO:0000313" key="1">
    <source>
        <dbReference type="EMBL" id="NDW06018.1"/>
    </source>
</evidence>
<dbReference type="Proteomes" id="UP000469011">
    <property type="component" value="Unassembled WGS sequence"/>
</dbReference>
<keyword evidence="2" id="KW-1185">Reference proteome</keyword>
<dbReference type="PROSITE" id="PS00012">
    <property type="entry name" value="PHOSPHOPANTETHEINE"/>
    <property type="match status" value="1"/>
</dbReference>